<keyword evidence="2" id="KW-1185">Reference proteome</keyword>
<proteinExistence type="predicted"/>
<accession>U5D001</accession>
<evidence type="ECO:0000313" key="2">
    <source>
        <dbReference type="Proteomes" id="UP000017836"/>
    </source>
</evidence>
<evidence type="ECO:0000313" key="1">
    <source>
        <dbReference type="EMBL" id="ERN18941.1"/>
    </source>
</evidence>
<dbReference type="Proteomes" id="UP000017836">
    <property type="component" value="Unassembled WGS sequence"/>
</dbReference>
<dbReference type="Gramene" id="ERN18941">
    <property type="protein sequence ID" value="ERN18941"/>
    <property type="gene ID" value="AMTR_s00067p00190420"/>
</dbReference>
<dbReference type="EMBL" id="KI392078">
    <property type="protein sequence ID" value="ERN18941.1"/>
    <property type="molecule type" value="Genomic_DNA"/>
</dbReference>
<name>U5D001_AMBTC</name>
<protein>
    <submittedName>
        <fullName evidence="1">Uncharacterized protein</fullName>
    </submittedName>
</protein>
<sequence>MGYSMIGSRGKFYGDNAAHRIYTNGAHQADYNGAPGSSGDLGSQNPMIGSNGDLNPVIPLFENGSVKAEFVQGGSFGFPRNDSLDDICSGMLYDQDEDFKIM</sequence>
<dbReference type="HOGENOM" id="CLU_154101_0_0_1"/>
<dbReference type="AlphaFoldDB" id="U5D001"/>
<gene>
    <name evidence="1" type="ORF">AMTR_s00067p00190420</name>
</gene>
<reference evidence="2" key="1">
    <citation type="journal article" date="2013" name="Science">
        <title>The Amborella genome and the evolution of flowering plants.</title>
        <authorList>
            <consortium name="Amborella Genome Project"/>
        </authorList>
    </citation>
    <scope>NUCLEOTIDE SEQUENCE [LARGE SCALE GENOMIC DNA]</scope>
</reference>
<organism evidence="1 2">
    <name type="scientific">Amborella trichopoda</name>
    <dbReference type="NCBI Taxonomy" id="13333"/>
    <lineage>
        <taxon>Eukaryota</taxon>
        <taxon>Viridiplantae</taxon>
        <taxon>Streptophyta</taxon>
        <taxon>Embryophyta</taxon>
        <taxon>Tracheophyta</taxon>
        <taxon>Spermatophyta</taxon>
        <taxon>Magnoliopsida</taxon>
        <taxon>Amborellales</taxon>
        <taxon>Amborellaceae</taxon>
        <taxon>Amborella</taxon>
    </lineage>
</organism>